<accession>A0A0A9YDX3</accession>
<dbReference type="EMBL" id="GBHO01015914">
    <property type="protein sequence ID" value="JAG27690.1"/>
    <property type="molecule type" value="Transcribed_RNA"/>
</dbReference>
<feature type="non-terminal residue" evidence="1">
    <location>
        <position position="148"/>
    </location>
</feature>
<reference evidence="1" key="2">
    <citation type="submission" date="2014-07" db="EMBL/GenBank/DDBJ databases">
        <authorList>
            <person name="Hull J."/>
        </authorList>
    </citation>
    <scope>NUCLEOTIDE SEQUENCE</scope>
</reference>
<sequence length="148" mass="17454">SFHETNRFADFPVFFSSVFFFQADDNSSENSDEERNIVSLDELYMNVVNAVHSVIPHELIQITQSARKQPPYKAKRQGKRSYDFFKNYATNFIYDSIRPGNRPNDPVVNDIRHIQYDPKGIIRYRLNFETPLQELPRRPKDPPSHSFK</sequence>
<feature type="non-terminal residue" evidence="1">
    <location>
        <position position="1"/>
    </location>
</feature>
<organism evidence="1">
    <name type="scientific">Lygus hesperus</name>
    <name type="common">Western plant bug</name>
    <dbReference type="NCBI Taxonomy" id="30085"/>
    <lineage>
        <taxon>Eukaryota</taxon>
        <taxon>Metazoa</taxon>
        <taxon>Ecdysozoa</taxon>
        <taxon>Arthropoda</taxon>
        <taxon>Hexapoda</taxon>
        <taxon>Insecta</taxon>
        <taxon>Pterygota</taxon>
        <taxon>Neoptera</taxon>
        <taxon>Paraneoptera</taxon>
        <taxon>Hemiptera</taxon>
        <taxon>Heteroptera</taxon>
        <taxon>Panheteroptera</taxon>
        <taxon>Cimicomorpha</taxon>
        <taxon>Miridae</taxon>
        <taxon>Mirini</taxon>
        <taxon>Lygus</taxon>
    </lineage>
</organism>
<gene>
    <name evidence="1" type="primary">ndhI</name>
    <name evidence="1" type="ORF">CM83_102407</name>
</gene>
<reference evidence="1" key="1">
    <citation type="journal article" date="2014" name="PLoS ONE">
        <title>Transcriptome-Based Identification of ABC Transporters in the Western Tarnished Plant Bug Lygus hesperus.</title>
        <authorList>
            <person name="Hull J.J."/>
            <person name="Chaney K."/>
            <person name="Geib S.M."/>
            <person name="Fabrick J.A."/>
            <person name="Brent C.S."/>
            <person name="Walsh D."/>
            <person name="Lavine L.C."/>
        </authorList>
    </citation>
    <scope>NUCLEOTIDE SEQUENCE</scope>
</reference>
<proteinExistence type="predicted"/>
<evidence type="ECO:0000313" key="1">
    <source>
        <dbReference type="EMBL" id="JAG27690.1"/>
    </source>
</evidence>
<name>A0A0A9YDX3_LYGHE</name>
<dbReference type="AlphaFoldDB" id="A0A0A9YDX3"/>
<protein>
    <submittedName>
        <fullName evidence="1">NAD(P)H-quinone oxidoreductase subunit I</fullName>
    </submittedName>
</protein>